<dbReference type="SUPFAM" id="SSF82153">
    <property type="entry name" value="FAS1 domain"/>
    <property type="match status" value="2"/>
</dbReference>
<dbReference type="PROSITE" id="PS50213">
    <property type="entry name" value="FAS1"/>
    <property type="match status" value="2"/>
</dbReference>
<dbReference type="OrthoDB" id="286301at2759"/>
<name>A0A194X487_MOLSC</name>
<dbReference type="KEGG" id="psco:LY89DRAFT_589139"/>
<dbReference type="RefSeq" id="XP_018069348.1">
    <property type="nucleotide sequence ID" value="XM_018209512.1"/>
</dbReference>
<organism evidence="3 4">
    <name type="scientific">Mollisia scopiformis</name>
    <name type="common">Conifer needle endophyte fungus</name>
    <name type="synonym">Phialocephala scopiformis</name>
    <dbReference type="NCBI Taxonomy" id="149040"/>
    <lineage>
        <taxon>Eukaryota</taxon>
        <taxon>Fungi</taxon>
        <taxon>Dikarya</taxon>
        <taxon>Ascomycota</taxon>
        <taxon>Pezizomycotina</taxon>
        <taxon>Leotiomycetes</taxon>
        <taxon>Helotiales</taxon>
        <taxon>Mollisiaceae</taxon>
        <taxon>Mollisia</taxon>
    </lineage>
</organism>
<feature type="domain" description="FAS1" evidence="2">
    <location>
        <begin position="132"/>
        <end position="259"/>
    </location>
</feature>
<dbReference type="GeneID" id="28819238"/>
<dbReference type="EMBL" id="KQ947419">
    <property type="protein sequence ID" value="KUJ14993.1"/>
    <property type="molecule type" value="Genomic_DNA"/>
</dbReference>
<feature type="transmembrane region" description="Helical" evidence="1">
    <location>
        <begin position="316"/>
        <end position="340"/>
    </location>
</feature>
<accession>A0A194X487</accession>
<dbReference type="FunFam" id="2.30.180.10:FF:000032">
    <property type="entry name" value="Fasciclin domain-containing protein, putative"/>
    <property type="match status" value="1"/>
</dbReference>
<dbReference type="InterPro" id="IPR050904">
    <property type="entry name" value="Adhesion/Biosynth-related"/>
</dbReference>
<evidence type="ECO:0000313" key="4">
    <source>
        <dbReference type="Proteomes" id="UP000070700"/>
    </source>
</evidence>
<dbReference type="SMART" id="SM00554">
    <property type="entry name" value="FAS1"/>
    <property type="match status" value="2"/>
</dbReference>
<dbReference type="Gene3D" id="2.30.180.10">
    <property type="entry name" value="FAS1 domain"/>
    <property type="match status" value="2"/>
</dbReference>
<dbReference type="PANTHER" id="PTHR10900">
    <property type="entry name" value="PERIOSTIN-RELATED"/>
    <property type="match status" value="1"/>
</dbReference>
<protein>
    <submittedName>
        <fullName evidence="3">Fasciclin-domain-containing protein</fullName>
    </submittedName>
</protein>
<keyword evidence="1" id="KW-0472">Membrane</keyword>
<evidence type="ECO:0000256" key="1">
    <source>
        <dbReference type="SAM" id="Phobius"/>
    </source>
</evidence>
<keyword evidence="4" id="KW-1185">Reference proteome</keyword>
<dbReference type="Pfam" id="PF02469">
    <property type="entry name" value="Fasciclin"/>
    <property type="match status" value="2"/>
</dbReference>
<keyword evidence="1" id="KW-0812">Transmembrane</keyword>
<reference evidence="3 4" key="1">
    <citation type="submission" date="2015-10" db="EMBL/GenBank/DDBJ databases">
        <title>Full genome of DAOMC 229536 Phialocephala scopiformis, a fungal endophyte of spruce producing the potent anti-insectan compound rugulosin.</title>
        <authorList>
            <consortium name="DOE Joint Genome Institute"/>
            <person name="Walker A.K."/>
            <person name="Frasz S.L."/>
            <person name="Seifert K.A."/>
            <person name="Miller J.D."/>
            <person name="Mondo S.J."/>
            <person name="Labutti K."/>
            <person name="Lipzen A."/>
            <person name="Dockter R."/>
            <person name="Kennedy M."/>
            <person name="Grigoriev I.V."/>
            <person name="Spatafora J.W."/>
        </authorList>
    </citation>
    <scope>NUCLEOTIDE SEQUENCE [LARGE SCALE GENOMIC DNA]</scope>
    <source>
        <strain evidence="3 4">CBS 120377</strain>
    </source>
</reference>
<dbReference type="GO" id="GO:0000329">
    <property type="term" value="C:fungal-type vacuole membrane"/>
    <property type="evidence" value="ECO:0007669"/>
    <property type="project" value="TreeGrafter"/>
</dbReference>
<evidence type="ECO:0000259" key="2">
    <source>
        <dbReference type="PROSITE" id="PS50213"/>
    </source>
</evidence>
<proteinExistence type="predicted"/>
<dbReference type="InterPro" id="IPR036378">
    <property type="entry name" value="FAS1_dom_sf"/>
</dbReference>
<dbReference type="AlphaFoldDB" id="A0A194X487"/>
<sequence>LLATQPAIVSTLSNATNITILAPNNDALSAFLNSTAGMVAASDPGAVAALLTYHVLQGNYASSAFMNTSMFIPTALSNTTYANVTGGQRIEARLNGSSVDIFSGLLQESMVVTPNISFTGGTIHIISSVLALPTSPSNTATSLNLTSLAGALTQADLVSTVDSLTDVTIFAPSNEAFSSIGSLLGNLTTEELTGILTYHVVNGTVGYSTMLTNTTLKTVGGGNVTIRVQDDGVFVNEAKVTVPDVLVANGVVHVIDGVLNPNNTSIAPPTSGASTTSAAFTGASSVSSVPFTSLVTPSTTVTSIPTRAPTSSSSSAGAAMMTGAVGMGALFGAAVGVMGVGGL</sequence>
<dbReference type="GO" id="GO:0016236">
    <property type="term" value="P:macroautophagy"/>
    <property type="evidence" value="ECO:0007669"/>
    <property type="project" value="TreeGrafter"/>
</dbReference>
<dbReference type="InterPro" id="IPR000782">
    <property type="entry name" value="FAS1_domain"/>
</dbReference>
<feature type="non-terminal residue" evidence="3">
    <location>
        <position position="1"/>
    </location>
</feature>
<dbReference type="STRING" id="149040.A0A194X487"/>
<gene>
    <name evidence="3" type="ORF">LY89DRAFT_589139</name>
</gene>
<dbReference type="PANTHER" id="PTHR10900:SF77">
    <property type="entry name" value="FI19380P1"/>
    <property type="match status" value="1"/>
</dbReference>
<dbReference type="Proteomes" id="UP000070700">
    <property type="component" value="Unassembled WGS sequence"/>
</dbReference>
<keyword evidence="1" id="KW-1133">Transmembrane helix</keyword>
<dbReference type="InParanoid" id="A0A194X487"/>
<evidence type="ECO:0000313" key="3">
    <source>
        <dbReference type="EMBL" id="KUJ14993.1"/>
    </source>
</evidence>
<feature type="domain" description="FAS1" evidence="2">
    <location>
        <begin position="1"/>
        <end position="130"/>
    </location>
</feature>